<name>A0ACD4VL48_9CAUL</name>
<keyword evidence="2" id="KW-1185">Reference proteome</keyword>
<proteinExistence type="predicted"/>
<organism evidence="1 2">
    <name type="scientific">Brevundimonas nasdae</name>
    <dbReference type="NCBI Taxonomy" id="172043"/>
    <lineage>
        <taxon>Bacteria</taxon>
        <taxon>Pseudomonadati</taxon>
        <taxon>Pseudomonadota</taxon>
        <taxon>Alphaproteobacteria</taxon>
        <taxon>Caulobacterales</taxon>
        <taxon>Caulobacteraceae</taxon>
        <taxon>Brevundimonas</taxon>
    </lineage>
</organism>
<protein>
    <submittedName>
        <fullName evidence="1">BLUF domain-containing protein</fullName>
    </submittedName>
</protein>
<reference evidence="1" key="1">
    <citation type="submission" date="2023-03" db="EMBL/GenBank/DDBJ databases">
        <title>Genome sequence of Brevundimonas nasdae SJTX8.</title>
        <authorList>
            <person name="Liang R."/>
        </authorList>
    </citation>
    <scope>NUCLEOTIDE SEQUENCE</scope>
    <source>
        <strain evidence="1">X8</strain>
    </source>
</reference>
<evidence type="ECO:0000313" key="1">
    <source>
        <dbReference type="EMBL" id="WOB78771.1"/>
    </source>
</evidence>
<dbReference type="EMBL" id="CP119180">
    <property type="protein sequence ID" value="WOB78771.1"/>
    <property type="molecule type" value="Genomic_DNA"/>
</dbReference>
<sequence length="151" mass="17289">MARRRNPLSRFFEIEGQVLLYRVVFVSEMIGGANHTIQSLAEILGASERNNRRDEIGSAMLFYEGEMAQVIEGARADLDRLMSRLWKDPRHHNIRVLDDRPVMQRRMREPARLCALSTQQAADILRGRRLSDLSSAGLEKLLSCEHVRMAA</sequence>
<evidence type="ECO:0000313" key="2">
    <source>
        <dbReference type="Proteomes" id="UP001302493"/>
    </source>
</evidence>
<gene>
    <name evidence="1" type="ORF">PZA08_01010</name>
</gene>
<accession>A0ACD4VL48</accession>
<dbReference type="Proteomes" id="UP001302493">
    <property type="component" value="Chromosome"/>
</dbReference>